<comment type="caution">
    <text evidence="2">The sequence shown here is derived from an EMBL/GenBank/DDBJ whole genome shotgun (WGS) entry which is preliminary data.</text>
</comment>
<gene>
    <name evidence="2" type="ORF">ZIOFF_010744</name>
</gene>
<dbReference type="Proteomes" id="UP000734854">
    <property type="component" value="Unassembled WGS sequence"/>
</dbReference>
<feature type="domain" description="VQ" evidence="1">
    <location>
        <begin position="38"/>
        <end position="63"/>
    </location>
</feature>
<proteinExistence type="predicted"/>
<protein>
    <recommendedName>
        <fullName evidence="1">VQ domain-containing protein</fullName>
    </recommendedName>
</protein>
<dbReference type="InterPro" id="IPR039335">
    <property type="entry name" value="SIB1/2"/>
</dbReference>
<reference evidence="2 3" key="1">
    <citation type="submission" date="2020-08" db="EMBL/GenBank/DDBJ databases">
        <title>Plant Genome Project.</title>
        <authorList>
            <person name="Zhang R.-G."/>
        </authorList>
    </citation>
    <scope>NUCLEOTIDE SEQUENCE [LARGE SCALE GENOMIC DNA]</scope>
    <source>
        <tissue evidence="2">Rhizome</tissue>
    </source>
</reference>
<accession>A0A8J5HJ79</accession>
<dbReference type="Pfam" id="PF05678">
    <property type="entry name" value="VQ"/>
    <property type="match status" value="1"/>
</dbReference>
<organism evidence="2 3">
    <name type="scientific">Zingiber officinale</name>
    <name type="common">Ginger</name>
    <name type="synonym">Amomum zingiber</name>
    <dbReference type="NCBI Taxonomy" id="94328"/>
    <lineage>
        <taxon>Eukaryota</taxon>
        <taxon>Viridiplantae</taxon>
        <taxon>Streptophyta</taxon>
        <taxon>Embryophyta</taxon>
        <taxon>Tracheophyta</taxon>
        <taxon>Spermatophyta</taxon>
        <taxon>Magnoliopsida</taxon>
        <taxon>Liliopsida</taxon>
        <taxon>Zingiberales</taxon>
        <taxon>Zingiberaceae</taxon>
        <taxon>Zingiber</taxon>
    </lineage>
</organism>
<keyword evidence="3" id="KW-1185">Reference proteome</keyword>
<evidence type="ECO:0000259" key="1">
    <source>
        <dbReference type="Pfam" id="PF05678"/>
    </source>
</evidence>
<dbReference type="InterPro" id="IPR008889">
    <property type="entry name" value="VQ"/>
</dbReference>
<name>A0A8J5HJ79_ZINOF</name>
<dbReference type="AlphaFoldDB" id="A0A8J5HJ79"/>
<sequence length="130" mass="13780">MGKESARVQKRPPNQLLQAISGEAKKKAAATPVKVVHIANPMRVTTSAAKFRGLVQRLTGRHSIFSDIVFDHSSVFADSSDEDAACDFGLESQRQEAAAAELIGPYVLGLFDDGLAPAPQLGSANEICDG</sequence>
<evidence type="ECO:0000313" key="2">
    <source>
        <dbReference type="EMBL" id="KAG6528566.1"/>
    </source>
</evidence>
<evidence type="ECO:0000313" key="3">
    <source>
        <dbReference type="Proteomes" id="UP000734854"/>
    </source>
</evidence>
<dbReference type="PANTHER" id="PTHR33624">
    <property type="entry name" value="SIGMA FACTOR BINDING PROTEIN 1, CHLOROPLASTIC"/>
    <property type="match status" value="1"/>
</dbReference>
<dbReference type="EMBL" id="JACMSC010000003">
    <property type="protein sequence ID" value="KAG6528566.1"/>
    <property type="molecule type" value="Genomic_DNA"/>
</dbReference>
<dbReference type="PANTHER" id="PTHR33624:SF2">
    <property type="entry name" value="SIGMA FACTOR BINDING PROTEIN 1, CHLOROPLASTIC"/>
    <property type="match status" value="1"/>
</dbReference>